<dbReference type="Proteomes" id="UP000334923">
    <property type="component" value="Unassembled WGS sequence"/>
</dbReference>
<dbReference type="InterPro" id="IPR004300">
    <property type="entry name" value="Glyco_hydro_57_N"/>
</dbReference>
<dbReference type="Pfam" id="PF03065">
    <property type="entry name" value="Glyco_hydro_57"/>
    <property type="match status" value="1"/>
</dbReference>
<keyword evidence="2" id="KW-0119">Carbohydrate metabolism</keyword>
<dbReference type="InterPro" id="IPR015179">
    <property type="entry name" value="A-amylase/a-glucTrfase_C"/>
</dbReference>
<dbReference type="Pfam" id="PF09095">
    <property type="entry name" value="AmyA-gluTrfs_C"/>
    <property type="match status" value="2"/>
</dbReference>
<gene>
    <name evidence="6" type="primary">jgt</name>
    <name evidence="6" type="ORF">MAMT_01133</name>
</gene>
<keyword evidence="6" id="KW-0808">Transferase</keyword>
<dbReference type="PANTHER" id="PTHR36306">
    <property type="entry name" value="ALPHA-AMYLASE-RELATED-RELATED"/>
    <property type="match status" value="1"/>
</dbReference>
<dbReference type="GO" id="GO:0030246">
    <property type="term" value="F:carbohydrate binding"/>
    <property type="evidence" value="ECO:0007669"/>
    <property type="project" value="InterPro"/>
</dbReference>
<dbReference type="InterPro" id="IPR011013">
    <property type="entry name" value="Gal_mutarotase_sf_dom"/>
</dbReference>
<evidence type="ECO:0000256" key="1">
    <source>
        <dbReference type="ARBA" id="ARBA00006821"/>
    </source>
</evidence>
<dbReference type="PANTHER" id="PTHR36306:SF1">
    <property type="entry name" value="ALPHA-AMYLASE-RELATED"/>
    <property type="match status" value="1"/>
</dbReference>
<protein>
    <submittedName>
        <fullName evidence="6">4-alpha-glucanotransferase</fullName>
        <ecNumber evidence="6">2.4.1.25</ecNumber>
    </submittedName>
</protein>
<reference evidence="6 7" key="1">
    <citation type="submission" date="2019-09" db="EMBL/GenBank/DDBJ databases">
        <authorList>
            <person name="Cremers G."/>
        </authorList>
    </citation>
    <scope>NUCLEOTIDE SEQUENCE [LARGE SCALE GENOMIC DNA]</scope>
    <source>
        <strain evidence="6">4A</strain>
    </source>
</reference>
<dbReference type="SUPFAM" id="SSF88688">
    <property type="entry name" value="Families 57/38 glycoside transferase middle domain"/>
    <property type="match status" value="1"/>
</dbReference>
<dbReference type="InterPro" id="IPR052046">
    <property type="entry name" value="GH57_Enzymes"/>
</dbReference>
<evidence type="ECO:0000259" key="3">
    <source>
        <dbReference type="Pfam" id="PF03065"/>
    </source>
</evidence>
<accession>A0A5E6MLM1</accession>
<dbReference type="Pfam" id="PF09094">
    <property type="entry name" value="AmyA-A_glucT_m"/>
    <property type="match status" value="1"/>
</dbReference>
<dbReference type="EMBL" id="CABFVA020000065">
    <property type="protein sequence ID" value="VVM06324.1"/>
    <property type="molecule type" value="Genomic_DNA"/>
</dbReference>
<organism evidence="6 7">
    <name type="scientific">Methylacidimicrobium tartarophylax</name>
    <dbReference type="NCBI Taxonomy" id="1041768"/>
    <lineage>
        <taxon>Bacteria</taxon>
        <taxon>Pseudomonadati</taxon>
        <taxon>Verrucomicrobiota</taxon>
        <taxon>Methylacidimicrobium</taxon>
    </lineage>
</organism>
<dbReference type="InterPro" id="IPR015178">
    <property type="entry name" value="A-amylase/a-glucTrfase_central"/>
</dbReference>
<dbReference type="AlphaFoldDB" id="A0A5E6MLM1"/>
<keyword evidence="7" id="KW-1185">Reference proteome</keyword>
<dbReference type="SUPFAM" id="SSF74650">
    <property type="entry name" value="Galactose mutarotase-like"/>
    <property type="match status" value="1"/>
</dbReference>
<dbReference type="InterPro" id="IPR028995">
    <property type="entry name" value="Glyco_hydro_57/38_cen_sf"/>
</dbReference>
<feature type="domain" description="Alpha-amylase/4-alpha-glucanotransferase C-terminal" evidence="5">
    <location>
        <begin position="399"/>
        <end position="450"/>
    </location>
</feature>
<sequence>MQLVWVVHFHQPLGNFPETYCRFLERVCRPFLAALERHPRIRMGLHFSGGFFSYLEHEEPGLLEQIRRIVARSQVELLGGGFYEPILSMIPREDALAQLRKTVVWIQEHFGVTPRGAWLPESVWEPYFPALLAEGGYDYVLLEDNLLERAGIERAALCHPFLTSHLSSTISLLPISSRLSAEIPFRPLRDIHASLVQLWHRPEPQMLILAQRAEAYGFWPSTFHRFYEEAVLEEWLTYLESQSERLTMPLPAETTVGRWPRVFLPSGARTDLEGYALPTTACRSYFAVREDLSHRFDADRFFRFLHGGAWQEFLEKYSEANWMHSKMLSLTRRLHGIANADSLTCRDRLLAAQEHTPYWHALSGGLFANYLRDAVYRLLLQAEEEIDRITPPPATEMTDLDGDREPEVVLRTQICRAIVDPDYGGSLVEMAFLPSHYNVSNTLRRHSQVYPDLPPGELVEDWHRRHLFQEHFVPGGTSLSQFEKESYIEHGDFVNLPYRIVSLAEDGGVRRLLLEREGGIYLDQERRALRCQKLFELEEPDALRIRYTISNESELPLELLFLCEANYSFLAPEGNRFVSVEGEQLPCGLLFEKSGIQSWDLVDEIRFLRWSWTLPEGPCTLWHHPVYTIGYANGEFEHNYQGAALGIVWPLHLASQERQVFTIFTRFQHLQG</sequence>
<feature type="domain" description="Alpha-amylase/4-alpha-glucanotransferase C-terminal" evidence="5">
    <location>
        <begin position="457"/>
        <end position="660"/>
    </location>
</feature>
<dbReference type="Gene3D" id="3.20.110.20">
    <property type="match status" value="1"/>
</dbReference>
<evidence type="ECO:0000259" key="4">
    <source>
        <dbReference type="Pfam" id="PF09094"/>
    </source>
</evidence>
<evidence type="ECO:0000256" key="2">
    <source>
        <dbReference type="ARBA" id="ARBA00023277"/>
    </source>
</evidence>
<feature type="domain" description="Glycoside hydrolase family 57 N-terminal" evidence="3">
    <location>
        <begin position="19"/>
        <end position="243"/>
    </location>
</feature>
<comment type="similarity">
    <text evidence="1">Belongs to the glycosyl hydrolase 57 family.</text>
</comment>
<proteinExistence type="inferred from homology"/>
<dbReference type="SUPFAM" id="SSF88713">
    <property type="entry name" value="Glycoside hydrolase/deacetylase"/>
    <property type="match status" value="1"/>
</dbReference>
<evidence type="ECO:0000259" key="5">
    <source>
        <dbReference type="Pfam" id="PF09095"/>
    </source>
</evidence>
<dbReference type="RefSeq" id="WP_178086933.1">
    <property type="nucleotide sequence ID" value="NZ_CABFVA020000065.1"/>
</dbReference>
<dbReference type="InterPro" id="IPR014718">
    <property type="entry name" value="GH-type_carb-bd"/>
</dbReference>
<evidence type="ECO:0000313" key="7">
    <source>
        <dbReference type="Proteomes" id="UP000334923"/>
    </source>
</evidence>
<dbReference type="Gene3D" id="2.70.98.10">
    <property type="match status" value="1"/>
</dbReference>
<keyword evidence="6" id="KW-0328">Glycosyltransferase</keyword>
<dbReference type="EC" id="2.4.1.25" evidence="6"/>
<dbReference type="InterPro" id="IPR011330">
    <property type="entry name" value="Glyco_hydro/deAcase_b/a-brl"/>
</dbReference>
<evidence type="ECO:0000313" key="6">
    <source>
        <dbReference type="EMBL" id="VVM06324.1"/>
    </source>
</evidence>
<dbReference type="GO" id="GO:0004134">
    <property type="term" value="F:4-alpha-glucanotransferase activity"/>
    <property type="evidence" value="ECO:0007669"/>
    <property type="project" value="UniProtKB-EC"/>
</dbReference>
<feature type="domain" description="Alpha-amylase/4-alpha-glucanotransferase central" evidence="4">
    <location>
        <begin position="308"/>
        <end position="384"/>
    </location>
</feature>
<name>A0A5E6MLM1_9BACT</name>
<dbReference type="GO" id="GO:0005975">
    <property type="term" value="P:carbohydrate metabolic process"/>
    <property type="evidence" value="ECO:0007669"/>
    <property type="project" value="InterPro"/>
</dbReference>